<evidence type="ECO:0000256" key="1">
    <source>
        <dbReference type="SAM" id="MobiDB-lite"/>
    </source>
</evidence>
<feature type="region of interest" description="Disordered" evidence="1">
    <location>
        <begin position="72"/>
        <end position="92"/>
    </location>
</feature>
<evidence type="ECO:0000313" key="3">
    <source>
        <dbReference type="Proteomes" id="UP000008181"/>
    </source>
</evidence>
<protein>
    <submittedName>
        <fullName evidence="2">Uncharacterized protein</fullName>
    </submittedName>
</protein>
<proteinExistence type="predicted"/>
<dbReference type="HOGENOM" id="CLU_2414840_0_0_1"/>
<dbReference type="GeneID" id="11516618"/>
<dbReference type="RefSeq" id="XP_003649951.1">
    <property type="nucleotide sequence ID" value="XM_003649903.1"/>
</dbReference>
<dbReference type="EMBL" id="CP003009">
    <property type="protein sequence ID" value="AEO63615.1"/>
    <property type="molecule type" value="Genomic_DNA"/>
</dbReference>
<organism evidence="2 3">
    <name type="scientific">Thermothielavioides terrestris (strain ATCC 38088 / NRRL 8126)</name>
    <name type="common">Thielavia terrestris</name>
    <dbReference type="NCBI Taxonomy" id="578455"/>
    <lineage>
        <taxon>Eukaryota</taxon>
        <taxon>Fungi</taxon>
        <taxon>Dikarya</taxon>
        <taxon>Ascomycota</taxon>
        <taxon>Pezizomycotina</taxon>
        <taxon>Sordariomycetes</taxon>
        <taxon>Sordariomycetidae</taxon>
        <taxon>Sordariales</taxon>
        <taxon>Chaetomiaceae</taxon>
        <taxon>Thermothielavioides</taxon>
        <taxon>Thermothielavioides terrestris</taxon>
    </lineage>
</organism>
<evidence type="ECO:0000313" key="2">
    <source>
        <dbReference type="EMBL" id="AEO63615.1"/>
    </source>
</evidence>
<accession>G2QTV6</accession>
<sequence length="92" mass="9926">MTNLSLPSKSSATSTSTAITRLRHWQSVRFVRGRDEDGKATVAGKVVTVQGSLEPNSTGKTELVAVCATEQEQEQDRVKTLGEHFGGESGEY</sequence>
<feature type="compositionally biased region" description="Basic and acidic residues" evidence="1">
    <location>
        <begin position="74"/>
        <end position="86"/>
    </location>
</feature>
<dbReference type="KEGG" id="ttt:THITE_2109124"/>
<reference evidence="2 3" key="1">
    <citation type="journal article" date="2011" name="Nat. Biotechnol.">
        <title>Comparative genomic analysis of the thermophilic biomass-degrading fungi Myceliophthora thermophila and Thielavia terrestris.</title>
        <authorList>
            <person name="Berka R.M."/>
            <person name="Grigoriev I.V."/>
            <person name="Otillar R."/>
            <person name="Salamov A."/>
            <person name="Grimwood J."/>
            <person name="Reid I."/>
            <person name="Ishmael N."/>
            <person name="John T."/>
            <person name="Darmond C."/>
            <person name="Moisan M.-C."/>
            <person name="Henrissat B."/>
            <person name="Coutinho P.M."/>
            <person name="Lombard V."/>
            <person name="Natvig D.O."/>
            <person name="Lindquist E."/>
            <person name="Schmutz J."/>
            <person name="Lucas S."/>
            <person name="Harris P."/>
            <person name="Powlowski J."/>
            <person name="Bellemare A."/>
            <person name="Taylor D."/>
            <person name="Butler G."/>
            <person name="de Vries R.P."/>
            <person name="Allijn I.E."/>
            <person name="van den Brink J."/>
            <person name="Ushinsky S."/>
            <person name="Storms R."/>
            <person name="Powell A.J."/>
            <person name="Paulsen I.T."/>
            <person name="Elbourne L.D.H."/>
            <person name="Baker S.E."/>
            <person name="Magnuson J."/>
            <person name="LaBoissiere S."/>
            <person name="Clutterbuck A.J."/>
            <person name="Martinez D."/>
            <person name="Wogulis M."/>
            <person name="de Leon A.L."/>
            <person name="Rey M.W."/>
            <person name="Tsang A."/>
        </authorList>
    </citation>
    <scope>NUCLEOTIDE SEQUENCE [LARGE SCALE GENOMIC DNA]</scope>
    <source>
        <strain evidence="3">ATCC 38088 / NRRL 8126</strain>
    </source>
</reference>
<name>G2QTV6_THETT</name>
<dbReference type="Proteomes" id="UP000008181">
    <property type="component" value="Chromosome 1"/>
</dbReference>
<dbReference type="AlphaFoldDB" id="G2QTV6"/>
<gene>
    <name evidence="2" type="ORF">THITE_2109124</name>
</gene>
<keyword evidence="3" id="KW-1185">Reference proteome</keyword>